<feature type="region of interest" description="Disordered" evidence="11">
    <location>
        <begin position="1"/>
        <end position="20"/>
    </location>
</feature>
<dbReference type="EMBL" id="KQ965732">
    <property type="protein sequence ID" value="KXS21617.1"/>
    <property type="molecule type" value="Genomic_DNA"/>
</dbReference>
<dbReference type="GO" id="GO:0005794">
    <property type="term" value="C:Golgi apparatus"/>
    <property type="evidence" value="ECO:0007669"/>
    <property type="project" value="TreeGrafter"/>
</dbReference>
<evidence type="ECO:0000256" key="9">
    <source>
        <dbReference type="ARBA" id="ARBA00048048"/>
    </source>
</evidence>
<dbReference type="OrthoDB" id="9909019at2759"/>
<sequence length="345" mass="38728">MNGQRSPSLAPSGFSNPSSTFSSQIARLETSNSHHLPSPGSPTPTLTSHRTSFSVINEPLPLAKQPLVYWSDRRFWATDIRRDIRADNSWRRESAWQRPFHISFLTILLMFIYSYCVFFSTTSFFVEPLIGIPNLVGWIVFGLAGVSMAGMVLYVTLVEVEASEVRQAGKARNLDFVKTVGVHVIDNGVCGICCVSVPVRTRHCKSCNKCVADFDHHCPYLNTCIAGRNYQGFLVLLSTTVWVSALSMLLSFRVFVALFTERDLFIRTLSSTWHTFGDENSLWVLAGVLICFEGVIALLVFVMSTALAIFHAYLRVLGMTTFEYNTGVRSTSRLQFLDFRRRSSS</sequence>
<evidence type="ECO:0000256" key="2">
    <source>
        <dbReference type="ARBA" id="ARBA00022679"/>
    </source>
</evidence>
<keyword evidence="8 10" id="KW-0012">Acyltransferase</keyword>
<name>A0A139AY40_GONPJ</name>
<evidence type="ECO:0000256" key="7">
    <source>
        <dbReference type="ARBA" id="ARBA00023288"/>
    </source>
</evidence>
<keyword evidence="5 10" id="KW-0472">Membrane</keyword>
<keyword evidence="7" id="KW-0449">Lipoprotein</keyword>
<keyword evidence="4 10" id="KW-1133">Transmembrane helix</keyword>
<evidence type="ECO:0000256" key="11">
    <source>
        <dbReference type="SAM" id="MobiDB-lite"/>
    </source>
</evidence>
<evidence type="ECO:0000256" key="1">
    <source>
        <dbReference type="ARBA" id="ARBA00004141"/>
    </source>
</evidence>
<evidence type="ECO:0000313" key="13">
    <source>
        <dbReference type="EMBL" id="KXS21617.1"/>
    </source>
</evidence>
<keyword evidence="14" id="KW-1185">Reference proteome</keyword>
<dbReference type="EC" id="2.3.1.225" evidence="10"/>
<dbReference type="GO" id="GO:0016020">
    <property type="term" value="C:membrane"/>
    <property type="evidence" value="ECO:0007669"/>
    <property type="project" value="UniProtKB-SubCell"/>
</dbReference>
<dbReference type="InterPro" id="IPR001594">
    <property type="entry name" value="Palmitoyltrfase_DHHC"/>
</dbReference>
<evidence type="ECO:0000256" key="4">
    <source>
        <dbReference type="ARBA" id="ARBA00022989"/>
    </source>
</evidence>
<dbReference type="GO" id="GO:0006612">
    <property type="term" value="P:protein targeting to membrane"/>
    <property type="evidence" value="ECO:0007669"/>
    <property type="project" value="TreeGrafter"/>
</dbReference>
<evidence type="ECO:0000256" key="8">
    <source>
        <dbReference type="ARBA" id="ARBA00023315"/>
    </source>
</evidence>
<comment type="domain">
    <text evidence="10">The DHHC domain is required for palmitoyltransferase activity.</text>
</comment>
<feature type="domain" description="Palmitoyltransferase DHHC" evidence="12">
    <location>
        <begin position="187"/>
        <end position="324"/>
    </location>
</feature>
<evidence type="ECO:0000256" key="5">
    <source>
        <dbReference type="ARBA" id="ARBA00023136"/>
    </source>
</evidence>
<feature type="compositionally biased region" description="Low complexity" evidence="11">
    <location>
        <begin position="11"/>
        <end position="20"/>
    </location>
</feature>
<evidence type="ECO:0000313" key="14">
    <source>
        <dbReference type="Proteomes" id="UP000070544"/>
    </source>
</evidence>
<dbReference type="GO" id="GO:0005783">
    <property type="term" value="C:endoplasmic reticulum"/>
    <property type="evidence" value="ECO:0007669"/>
    <property type="project" value="TreeGrafter"/>
</dbReference>
<dbReference type="Proteomes" id="UP000070544">
    <property type="component" value="Unassembled WGS sequence"/>
</dbReference>
<evidence type="ECO:0000256" key="6">
    <source>
        <dbReference type="ARBA" id="ARBA00023139"/>
    </source>
</evidence>
<gene>
    <name evidence="13" type="ORF">M427DRAFT_150949</name>
</gene>
<comment type="catalytic activity">
    <reaction evidence="9 10">
        <text>L-cysteinyl-[protein] + hexadecanoyl-CoA = S-hexadecanoyl-L-cysteinyl-[protein] + CoA</text>
        <dbReference type="Rhea" id="RHEA:36683"/>
        <dbReference type="Rhea" id="RHEA-COMP:10131"/>
        <dbReference type="Rhea" id="RHEA-COMP:11032"/>
        <dbReference type="ChEBI" id="CHEBI:29950"/>
        <dbReference type="ChEBI" id="CHEBI:57287"/>
        <dbReference type="ChEBI" id="CHEBI:57379"/>
        <dbReference type="ChEBI" id="CHEBI:74151"/>
        <dbReference type="EC" id="2.3.1.225"/>
    </reaction>
</comment>
<dbReference type="PANTHER" id="PTHR22883">
    <property type="entry name" value="ZINC FINGER DHHC DOMAIN CONTAINING PROTEIN"/>
    <property type="match status" value="1"/>
</dbReference>
<dbReference type="OMA" id="QKPERCH"/>
<reference evidence="13 14" key="1">
    <citation type="journal article" date="2015" name="Genome Biol. Evol.">
        <title>Phylogenomic analyses indicate that early fungi evolved digesting cell walls of algal ancestors of land plants.</title>
        <authorList>
            <person name="Chang Y."/>
            <person name="Wang S."/>
            <person name="Sekimoto S."/>
            <person name="Aerts A.L."/>
            <person name="Choi C."/>
            <person name="Clum A."/>
            <person name="LaButti K.M."/>
            <person name="Lindquist E.A."/>
            <person name="Yee Ngan C."/>
            <person name="Ohm R.A."/>
            <person name="Salamov A.A."/>
            <person name="Grigoriev I.V."/>
            <person name="Spatafora J.W."/>
            <person name="Berbee M.L."/>
        </authorList>
    </citation>
    <scope>NUCLEOTIDE SEQUENCE [LARGE SCALE GENOMIC DNA]</scope>
    <source>
        <strain evidence="13 14">JEL478</strain>
    </source>
</reference>
<dbReference type="PROSITE" id="PS50216">
    <property type="entry name" value="DHHC"/>
    <property type="match status" value="1"/>
</dbReference>
<protein>
    <recommendedName>
        <fullName evidence="10">Palmitoyltransferase</fullName>
        <ecNumber evidence="10">2.3.1.225</ecNumber>
    </recommendedName>
</protein>
<keyword evidence="6" id="KW-0564">Palmitate</keyword>
<evidence type="ECO:0000259" key="12">
    <source>
        <dbReference type="Pfam" id="PF01529"/>
    </source>
</evidence>
<accession>A0A139AY40</accession>
<keyword evidence="2 10" id="KW-0808">Transferase</keyword>
<organism evidence="13 14">
    <name type="scientific">Gonapodya prolifera (strain JEL478)</name>
    <name type="common">Monoblepharis prolifera</name>
    <dbReference type="NCBI Taxonomy" id="1344416"/>
    <lineage>
        <taxon>Eukaryota</taxon>
        <taxon>Fungi</taxon>
        <taxon>Fungi incertae sedis</taxon>
        <taxon>Chytridiomycota</taxon>
        <taxon>Chytridiomycota incertae sedis</taxon>
        <taxon>Monoblepharidomycetes</taxon>
        <taxon>Monoblepharidales</taxon>
        <taxon>Gonapodyaceae</taxon>
        <taxon>Gonapodya</taxon>
    </lineage>
</organism>
<comment type="subcellular location">
    <subcellularLocation>
        <location evidence="1">Membrane</location>
        <topology evidence="1">Multi-pass membrane protein</topology>
    </subcellularLocation>
</comment>
<proteinExistence type="inferred from homology"/>
<evidence type="ECO:0000256" key="10">
    <source>
        <dbReference type="RuleBase" id="RU079119"/>
    </source>
</evidence>
<feature type="transmembrane region" description="Helical" evidence="10">
    <location>
        <begin position="233"/>
        <end position="260"/>
    </location>
</feature>
<dbReference type="STRING" id="1344416.A0A139AY40"/>
<evidence type="ECO:0000256" key="3">
    <source>
        <dbReference type="ARBA" id="ARBA00022692"/>
    </source>
</evidence>
<dbReference type="Pfam" id="PF01529">
    <property type="entry name" value="DHHC"/>
    <property type="match status" value="1"/>
</dbReference>
<comment type="similarity">
    <text evidence="10">Belongs to the DHHC palmitoyltransferase family.</text>
</comment>
<feature type="transmembrane region" description="Helical" evidence="10">
    <location>
        <begin position="138"/>
        <end position="157"/>
    </location>
</feature>
<feature type="transmembrane region" description="Helical" evidence="10">
    <location>
        <begin position="280"/>
        <end position="310"/>
    </location>
</feature>
<feature type="transmembrane region" description="Helical" evidence="10">
    <location>
        <begin position="100"/>
        <end position="126"/>
    </location>
</feature>
<dbReference type="GO" id="GO:0019706">
    <property type="term" value="F:protein-cysteine S-palmitoyltransferase activity"/>
    <property type="evidence" value="ECO:0007669"/>
    <property type="project" value="UniProtKB-EC"/>
</dbReference>
<dbReference type="AlphaFoldDB" id="A0A139AY40"/>
<keyword evidence="3 10" id="KW-0812">Transmembrane</keyword>
<dbReference type="InterPro" id="IPR039859">
    <property type="entry name" value="PFA4/ZDH16/20/ERF2-like"/>
</dbReference>